<dbReference type="EMBL" id="QPFP01000198">
    <property type="protein sequence ID" value="TEB19317.1"/>
    <property type="molecule type" value="Genomic_DNA"/>
</dbReference>
<sequence length="317" mass="35845">MYHPVDDRTSLVEGVEVKILVLLAATTNHSKEFVDSTVRVGCIDLLVVLGVPRQCGMVLLLEYILSRERPTNRLFKAIHMHDLEEMFALATIQHAKQVRKVVSDLEYVSGLEVYVGEFVCVAGMGLYQQVLWDTGYIAEVTKMLCDVSVLLINRGALTGLKEPTHSLSIMATLVHADEPDTLRNIRDLLASGYLETFVRVMANRQVNKYHRDDLADTAITTLNLVDEWTVYPSVCEILSKVRITYADNLIHDTPDVRDVWVPLCNLALSRAERRKDGSKYDHKARALHAKYIEKLYRQHAPEIAEKAMEQQPRGSGD</sequence>
<organism evidence="1 2">
    <name type="scientific">Coprinellus micaceus</name>
    <name type="common">Glistening ink-cap mushroom</name>
    <name type="synonym">Coprinus micaceus</name>
    <dbReference type="NCBI Taxonomy" id="71717"/>
    <lineage>
        <taxon>Eukaryota</taxon>
        <taxon>Fungi</taxon>
        <taxon>Dikarya</taxon>
        <taxon>Basidiomycota</taxon>
        <taxon>Agaricomycotina</taxon>
        <taxon>Agaricomycetes</taxon>
        <taxon>Agaricomycetidae</taxon>
        <taxon>Agaricales</taxon>
        <taxon>Agaricineae</taxon>
        <taxon>Psathyrellaceae</taxon>
        <taxon>Coprinellus</taxon>
    </lineage>
</organism>
<reference evidence="1 2" key="1">
    <citation type="journal article" date="2019" name="Nat. Ecol. Evol.">
        <title>Megaphylogeny resolves global patterns of mushroom evolution.</title>
        <authorList>
            <person name="Varga T."/>
            <person name="Krizsan K."/>
            <person name="Foldi C."/>
            <person name="Dima B."/>
            <person name="Sanchez-Garcia M."/>
            <person name="Sanchez-Ramirez S."/>
            <person name="Szollosi G.J."/>
            <person name="Szarkandi J.G."/>
            <person name="Papp V."/>
            <person name="Albert L."/>
            <person name="Andreopoulos W."/>
            <person name="Angelini C."/>
            <person name="Antonin V."/>
            <person name="Barry K.W."/>
            <person name="Bougher N.L."/>
            <person name="Buchanan P."/>
            <person name="Buyck B."/>
            <person name="Bense V."/>
            <person name="Catcheside P."/>
            <person name="Chovatia M."/>
            <person name="Cooper J."/>
            <person name="Damon W."/>
            <person name="Desjardin D."/>
            <person name="Finy P."/>
            <person name="Geml J."/>
            <person name="Haridas S."/>
            <person name="Hughes K."/>
            <person name="Justo A."/>
            <person name="Karasinski D."/>
            <person name="Kautmanova I."/>
            <person name="Kiss B."/>
            <person name="Kocsube S."/>
            <person name="Kotiranta H."/>
            <person name="LaButti K.M."/>
            <person name="Lechner B.E."/>
            <person name="Liimatainen K."/>
            <person name="Lipzen A."/>
            <person name="Lukacs Z."/>
            <person name="Mihaltcheva S."/>
            <person name="Morgado L.N."/>
            <person name="Niskanen T."/>
            <person name="Noordeloos M.E."/>
            <person name="Ohm R.A."/>
            <person name="Ortiz-Santana B."/>
            <person name="Ovrebo C."/>
            <person name="Racz N."/>
            <person name="Riley R."/>
            <person name="Savchenko A."/>
            <person name="Shiryaev A."/>
            <person name="Soop K."/>
            <person name="Spirin V."/>
            <person name="Szebenyi C."/>
            <person name="Tomsovsky M."/>
            <person name="Tulloss R.E."/>
            <person name="Uehling J."/>
            <person name="Grigoriev I.V."/>
            <person name="Vagvolgyi C."/>
            <person name="Papp T."/>
            <person name="Martin F.M."/>
            <person name="Miettinen O."/>
            <person name="Hibbett D.S."/>
            <person name="Nagy L.G."/>
        </authorList>
    </citation>
    <scope>NUCLEOTIDE SEQUENCE [LARGE SCALE GENOMIC DNA]</scope>
    <source>
        <strain evidence="1 2">FP101781</strain>
    </source>
</reference>
<evidence type="ECO:0000313" key="2">
    <source>
        <dbReference type="Proteomes" id="UP000298030"/>
    </source>
</evidence>
<keyword evidence="2" id="KW-1185">Reference proteome</keyword>
<comment type="caution">
    <text evidence="1">The sequence shown here is derived from an EMBL/GenBank/DDBJ whole genome shotgun (WGS) entry which is preliminary data.</text>
</comment>
<accession>A0A4Y7SCW5</accession>
<gene>
    <name evidence="1" type="ORF">FA13DRAFT_1718965</name>
</gene>
<proteinExistence type="predicted"/>
<evidence type="ECO:0000313" key="1">
    <source>
        <dbReference type="EMBL" id="TEB19317.1"/>
    </source>
</evidence>
<name>A0A4Y7SCW5_COPMI</name>
<protein>
    <submittedName>
        <fullName evidence="1">Uncharacterized protein</fullName>
    </submittedName>
</protein>
<dbReference type="AlphaFoldDB" id="A0A4Y7SCW5"/>
<dbReference type="Proteomes" id="UP000298030">
    <property type="component" value="Unassembled WGS sequence"/>
</dbReference>